<organism evidence="2 5">
    <name type="scientific">Bacteroides ovatus</name>
    <dbReference type="NCBI Taxonomy" id="28116"/>
    <lineage>
        <taxon>Bacteria</taxon>
        <taxon>Pseudomonadati</taxon>
        <taxon>Bacteroidota</taxon>
        <taxon>Bacteroidia</taxon>
        <taxon>Bacteroidales</taxon>
        <taxon>Bacteroidaceae</taxon>
        <taxon>Bacteroides</taxon>
    </lineage>
</organism>
<reference evidence="2 5" key="1">
    <citation type="submission" date="2016-10" db="EMBL/GenBank/DDBJ databases">
        <authorList>
            <person name="de Groot N.N."/>
        </authorList>
    </citation>
    <scope>NUCLEOTIDE SEQUENCE [LARGE SCALE GENOMIC DNA]</scope>
    <source>
        <strain evidence="2 5">NLAE-zl-C500</strain>
        <strain evidence="3">NLAE-zl-C57</strain>
    </source>
</reference>
<dbReference type="EMBL" id="FMYE01000012">
    <property type="protein sequence ID" value="SDB76765.1"/>
    <property type="molecule type" value="Genomic_DNA"/>
</dbReference>
<accession>A0A1G6G4M3</accession>
<proteinExistence type="predicted"/>
<dbReference type="SUPFAM" id="SSF55729">
    <property type="entry name" value="Acyl-CoA N-acyltransferases (Nat)"/>
    <property type="match status" value="1"/>
</dbReference>
<protein>
    <submittedName>
        <fullName evidence="2">Ribosomal protein S18 acetylase RimI</fullName>
    </submittedName>
</protein>
<dbReference type="Proteomes" id="UP000183670">
    <property type="component" value="Unassembled WGS sequence"/>
</dbReference>
<evidence type="ECO:0000313" key="2">
    <source>
        <dbReference type="EMBL" id="SDB76765.1"/>
    </source>
</evidence>
<sequence length="180" mass="21677">MIRLQPISTSDLQHYKFMEELLIDSFPPEEYRQLEQLREYTDRTGNFYNNIIFDDDLPVGFITYWDFDSFYYVEHFATNPALRNGGYGKRTLEYLCNYLKHPIVLEVERPIEEMAKRRISFYQRQGFTLWEKDYCQPPYKPGDDFLPMYLMVHGELDCEKDFETIKSKIHTEVYGVKNTI</sequence>
<dbReference type="Pfam" id="PF00583">
    <property type="entry name" value="Acetyltransf_1"/>
    <property type="match status" value="1"/>
</dbReference>
<dbReference type="Gene3D" id="3.40.630.30">
    <property type="match status" value="1"/>
</dbReference>
<dbReference type="AlphaFoldDB" id="A0A1G6G4M3"/>
<keyword evidence="2" id="KW-0689">Ribosomal protein</keyword>
<dbReference type="InterPro" id="IPR016181">
    <property type="entry name" value="Acyl_CoA_acyltransferase"/>
</dbReference>
<evidence type="ECO:0000259" key="1">
    <source>
        <dbReference type="PROSITE" id="PS51186"/>
    </source>
</evidence>
<dbReference type="GO" id="GO:0005840">
    <property type="term" value="C:ribosome"/>
    <property type="evidence" value="ECO:0007669"/>
    <property type="project" value="UniProtKB-KW"/>
</dbReference>
<dbReference type="Proteomes" id="UP000181870">
    <property type="component" value="Unassembled WGS sequence"/>
</dbReference>
<dbReference type="GO" id="GO:0016747">
    <property type="term" value="F:acyltransferase activity, transferring groups other than amino-acyl groups"/>
    <property type="evidence" value="ECO:0007669"/>
    <property type="project" value="InterPro"/>
</dbReference>
<evidence type="ECO:0000313" key="3">
    <source>
        <dbReference type="EMBL" id="SDI37685.1"/>
    </source>
</evidence>
<evidence type="ECO:0000313" key="5">
    <source>
        <dbReference type="Proteomes" id="UP000183670"/>
    </source>
</evidence>
<dbReference type="InterPro" id="IPR000182">
    <property type="entry name" value="GNAT_dom"/>
</dbReference>
<name>A0A1G6G4M3_BACOV</name>
<dbReference type="RefSeq" id="WP_074557661.1">
    <property type="nucleotide sequence ID" value="NZ_FMYE01000012.1"/>
</dbReference>
<dbReference type="PROSITE" id="PS51186">
    <property type="entry name" value="GNAT"/>
    <property type="match status" value="1"/>
</dbReference>
<keyword evidence="2" id="KW-0687">Ribonucleoprotein</keyword>
<dbReference type="EMBL" id="FNDO01000041">
    <property type="protein sequence ID" value="SDI37685.1"/>
    <property type="molecule type" value="Genomic_DNA"/>
</dbReference>
<gene>
    <name evidence="2" type="ORF">SAMN05192581_101285</name>
    <name evidence="3" type="ORF">SAMN05192582_104134</name>
</gene>
<reference evidence="4" key="2">
    <citation type="submission" date="2016-10" db="EMBL/GenBank/DDBJ databases">
        <authorList>
            <person name="Varghese N."/>
            <person name="Submissions S."/>
        </authorList>
    </citation>
    <scope>NUCLEOTIDE SEQUENCE [LARGE SCALE GENOMIC DNA]</scope>
    <source>
        <strain evidence="4">NLAE-zl-C57</strain>
    </source>
</reference>
<feature type="domain" description="N-acetyltransferase" evidence="1">
    <location>
        <begin position="2"/>
        <end position="153"/>
    </location>
</feature>
<evidence type="ECO:0000313" key="4">
    <source>
        <dbReference type="Proteomes" id="UP000181870"/>
    </source>
</evidence>